<accession>A0ABD3CV07</accession>
<reference evidence="3" key="1">
    <citation type="journal article" date="2024" name="IScience">
        <title>Strigolactones Initiate the Formation of Haustorium-like Structures in Castilleja.</title>
        <authorList>
            <person name="Buerger M."/>
            <person name="Peterson D."/>
            <person name="Chory J."/>
        </authorList>
    </citation>
    <scope>NUCLEOTIDE SEQUENCE [LARGE SCALE GENOMIC DNA]</scope>
</reference>
<evidence type="ECO:0000313" key="2">
    <source>
        <dbReference type="EMBL" id="KAL3633855.1"/>
    </source>
</evidence>
<gene>
    <name evidence="2" type="ORF">CASFOL_022617</name>
</gene>
<evidence type="ECO:0000256" key="1">
    <source>
        <dbReference type="SAM" id="MobiDB-lite"/>
    </source>
</evidence>
<proteinExistence type="predicted"/>
<name>A0ABD3CV07_9LAMI</name>
<organism evidence="2 3">
    <name type="scientific">Castilleja foliolosa</name>
    <dbReference type="NCBI Taxonomy" id="1961234"/>
    <lineage>
        <taxon>Eukaryota</taxon>
        <taxon>Viridiplantae</taxon>
        <taxon>Streptophyta</taxon>
        <taxon>Embryophyta</taxon>
        <taxon>Tracheophyta</taxon>
        <taxon>Spermatophyta</taxon>
        <taxon>Magnoliopsida</taxon>
        <taxon>eudicotyledons</taxon>
        <taxon>Gunneridae</taxon>
        <taxon>Pentapetalae</taxon>
        <taxon>asterids</taxon>
        <taxon>lamiids</taxon>
        <taxon>Lamiales</taxon>
        <taxon>Orobanchaceae</taxon>
        <taxon>Pedicularideae</taxon>
        <taxon>Castillejinae</taxon>
        <taxon>Castilleja</taxon>
    </lineage>
</organism>
<dbReference type="PANTHER" id="PTHR33018">
    <property type="entry name" value="OS10G0338966 PROTEIN-RELATED"/>
    <property type="match status" value="1"/>
</dbReference>
<keyword evidence="3" id="KW-1185">Reference proteome</keyword>
<feature type="region of interest" description="Disordered" evidence="1">
    <location>
        <begin position="178"/>
        <end position="217"/>
    </location>
</feature>
<dbReference type="EMBL" id="JAVIJP010000029">
    <property type="protein sequence ID" value="KAL3633855.1"/>
    <property type="molecule type" value="Genomic_DNA"/>
</dbReference>
<protein>
    <submittedName>
        <fullName evidence="2">Uncharacterized protein</fullName>
    </submittedName>
</protein>
<evidence type="ECO:0000313" key="3">
    <source>
        <dbReference type="Proteomes" id="UP001632038"/>
    </source>
</evidence>
<dbReference type="Proteomes" id="UP001632038">
    <property type="component" value="Unassembled WGS sequence"/>
</dbReference>
<comment type="caution">
    <text evidence="2">The sequence shown here is derived from an EMBL/GenBank/DDBJ whole genome shotgun (WGS) entry which is preliminary data.</text>
</comment>
<dbReference type="AlphaFoldDB" id="A0ABD3CV07"/>
<sequence length="217" mass="25677">MVESPGKVKVVFDSRRFMAIGPKKKITDNFRSYLGFLGRKQPSILLKSWKDVSANTKEMIWQAILEKFEIFLVDGDKEVEFSLIHVKLQEKFWRKWVNYVGRRWNVFKTNLTTTYIYGKKKKDEPPYVKEYEFLDKEMWEAFVALKARQVQSHNKCPQRCSRGGYEVLTQKIIDEKLKTRQQASDDPSDIIQPPSQPSRNETWKRARFKPSGDYINP</sequence>
<dbReference type="PANTHER" id="PTHR33018:SF34">
    <property type="entry name" value="OS02G0472350 PROTEIN"/>
    <property type="match status" value="1"/>
</dbReference>